<name>A0A1I3GVB4_9RHOB</name>
<dbReference type="InterPro" id="IPR057382">
    <property type="entry name" value="TseH"/>
</dbReference>
<sequence length="277" mass="29381">MREIDNPVSPCDNPCDVAIPPVYPNQPILIPTAEVARQIPFEIDVRETLRQTFTDPDSDPPLSIQSATASGPKVLGLGHAGIAVINGLTGAVKYAEYGRYDRAGFGEVRFIPEVAGVTVTFTEGGNPNPASMAALGRELVRTNGVGRAVEGVWVKLANGAFDTMVSFVGTRMANVAAGRDAGRADAYDVSANHCVTFALEVARSAGVNTNVSGAPDLDIVIVGGNMSTRLALRTFSPTFEVPARQINVMQERYRDYRLSSAGALIGNEQFPTTLNGL</sequence>
<gene>
    <name evidence="2" type="ORF">SAMN04488095_0343</name>
</gene>
<feature type="domain" description="Type VI secretion system effector TseH-like" evidence="1">
    <location>
        <begin position="64"/>
        <end position="202"/>
    </location>
</feature>
<dbReference type="EMBL" id="FORA01000001">
    <property type="protein sequence ID" value="SFI27301.1"/>
    <property type="molecule type" value="Genomic_DNA"/>
</dbReference>
<evidence type="ECO:0000259" key="1">
    <source>
        <dbReference type="Pfam" id="PF25218"/>
    </source>
</evidence>
<evidence type="ECO:0000313" key="2">
    <source>
        <dbReference type="EMBL" id="SFI27301.1"/>
    </source>
</evidence>
<dbReference type="OrthoDB" id="7846044at2"/>
<dbReference type="Pfam" id="PF25218">
    <property type="entry name" value="TseH"/>
    <property type="match status" value="1"/>
</dbReference>
<proteinExistence type="predicted"/>
<keyword evidence="3" id="KW-1185">Reference proteome</keyword>
<organism evidence="2 3">
    <name type="scientific">Jannaschia pohangensis</name>
    <dbReference type="NCBI Taxonomy" id="390807"/>
    <lineage>
        <taxon>Bacteria</taxon>
        <taxon>Pseudomonadati</taxon>
        <taxon>Pseudomonadota</taxon>
        <taxon>Alphaproteobacteria</taxon>
        <taxon>Rhodobacterales</taxon>
        <taxon>Roseobacteraceae</taxon>
        <taxon>Jannaschia</taxon>
    </lineage>
</organism>
<dbReference type="RefSeq" id="WP_092776486.1">
    <property type="nucleotide sequence ID" value="NZ_FORA01000001.1"/>
</dbReference>
<dbReference type="AlphaFoldDB" id="A0A1I3GVB4"/>
<protein>
    <recommendedName>
        <fullName evidence="1">Type VI secretion system effector TseH-like domain-containing protein</fullName>
    </recommendedName>
</protein>
<evidence type="ECO:0000313" key="3">
    <source>
        <dbReference type="Proteomes" id="UP000199110"/>
    </source>
</evidence>
<reference evidence="2 3" key="1">
    <citation type="submission" date="2016-10" db="EMBL/GenBank/DDBJ databases">
        <authorList>
            <person name="de Groot N.N."/>
        </authorList>
    </citation>
    <scope>NUCLEOTIDE SEQUENCE [LARGE SCALE GENOMIC DNA]</scope>
    <source>
        <strain evidence="2 3">DSM 19073</strain>
    </source>
</reference>
<dbReference type="Proteomes" id="UP000199110">
    <property type="component" value="Unassembled WGS sequence"/>
</dbReference>
<accession>A0A1I3GVB4</accession>